<gene>
    <name evidence="1" type="ORF">DSM106972_082750</name>
</gene>
<comment type="caution">
    <text evidence="1">The sequence shown here is derived from an EMBL/GenBank/DDBJ whole genome shotgun (WGS) entry which is preliminary data.</text>
</comment>
<dbReference type="EMBL" id="RSCL01000030">
    <property type="protein sequence ID" value="RUS98056.1"/>
    <property type="molecule type" value="Genomic_DNA"/>
</dbReference>
<sequence>MKTKSTIYWNKLASIQELEEFFEEDFQGFKKLIEERIEEVEKFSDEALDKLAKLRVLEVTNGCTQWAFRRGDKECLSIEQSRECSNLVMGFIKRTELYFPSEGQIEFNDEGKAFIRAGRLLYNDGFKNNVKESEREFYAASAAQFIVYGHERVQRALALVKQDYETLFSPYYIERGRKYIARYLEGFE</sequence>
<dbReference type="OrthoDB" id="554848at2"/>
<evidence type="ECO:0000313" key="1">
    <source>
        <dbReference type="EMBL" id="RUS98056.1"/>
    </source>
</evidence>
<name>A0A433UW75_9CYAN</name>
<reference evidence="1" key="1">
    <citation type="submission" date="2018-12" db="EMBL/GenBank/DDBJ databases">
        <authorList>
            <person name="Will S."/>
            <person name="Neumann-Schaal M."/>
            <person name="Henke P."/>
        </authorList>
    </citation>
    <scope>NUCLEOTIDE SEQUENCE</scope>
    <source>
        <strain evidence="1">PCC 7102</strain>
    </source>
</reference>
<dbReference type="RefSeq" id="WP_127086304.1">
    <property type="nucleotide sequence ID" value="NZ_RSCL01000030.1"/>
</dbReference>
<reference evidence="1" key="2">
    <citation type="journal article" date="2019" name="Genome Biol. Evol.">
        <title>Day and night: Metabolic profiles and evolutionary relationships of six axenic non-marine cyanobacteria.</title>
        <authorList>
            <person name="Will S.E."/>
            <person name="Henke P."/>
            <person name="Boedeker C."/>
            <person name="Huang S."/>
            <person name="Brinkmann H."/>
            <person name="Rohde M."/>
            <person name="Jarek M."/>
            <person name="Friedl T."/>
            <person name="Seufert S."/>
            <person name="Schumacher M."/>
            <person name="Overmann J."/>
            <person name="Neumann-Schaal M."/>
            <person name="Petersen J."/>
        </authorList>
    </citation>
    <scope>NUCLEOTIDE SEQUENCE [LARGE SCALE GENOMIC DNA]</scope>
    <source>
        <strain evidence="1">PCC 7102</strain>
    </source>
</reference>
<dbReference type="Proteomes" id="UP000271624">
    <property type="component" value="Unassembled WGS sequence"/>
</dbReference>
<accession>A0A433UW75</accession>
<dbReference type="AlphaFoldDB" id="A0A433UW75"/>
<protein>
    <submittedName>
        <fullName evidence="1">Uncharacterized protein</fullName>
    </submittedName>
</protein>
<keyword evidence="2" id="KW-1185">Reference proteome</keyword>
<proteinExistence type="predicted"/>
<organism evidence="1 2">
    <name type="scientific">Dulcicalothrix desertica PCC 7102</name>
    <dbReference type="NCBI Taxonomy" id="232991"/>
    <lineage>
        <taxon>Bacteria</taxon>
        <taxon>Bacillati</taxon>
        <taxon>Cyanobacteriota</taxon>
        <taxon>Cyanophyceae</taxon>
        <taxon>Nostocales</taxon>
        <taxon>Calotrichaceae</taxon>
        <taxon>Dulcicalothrix</taxon>
    </lineage>
</organism>
<evidence type="ECO:0000313" key="2">
    <source>
        <dbReference type="Proteomes" id="UP000271624"/>
    </source>
</evidence>